<evidence type="ECO:0000313" key="6">
    <source>
        <dbReference type="Proteomes" id="UP000799423"/>
    </source>
</evidence>
<dbReference type="InterPro" id="IPR036864">
    <property type="entry name" value="Zn2-C6_fun-type_DNA-bd_sf"/>
</dbReference>
<dbReference type="InterPro" id="IPR000719">
    <property type="entry name" value="Prot_kinase_dom"/>
</dbReference>
<keyword evidence="1" id="KW-0539">Nucleus</keyword>
<evidence type="ECO:0000313" key="5">
    <source>
        <dbReference type="EMBL" id="KAF2849633.1"/>
    </source>
</evidence>
<dbReference type="GO" id="GO:0004672">
    <property type="term" value="F:protein kinase activity"/>
    <property type="evidence" value="ECO:0007669"/>
    <property type="project" value="InterPro"/>
</dbReference>
<feature type="non-terminal residue" evidence="5">
    <location>
        <position position="1"/>
    </location>
</feature>
<accession>A0A6A7B2X7</accession>
<dbReference type="PANTHER" id="PTHR33112">
    <property type="entry name" value="DOMAIN PROTEIN, PUTATIVE-RELATED"/>
    <property type="match status" value="1"/>
</dbReference>
<dbReference type="AlphaFoldDB" id="A0A6A7B2X7"/>
<dbReference type="SUPFAM" id="SSF56112">
    <property type="entry name" value="Protein kinase-like (PK-like)"/>
    <property type="match status" value="1"/>
</dbReference>
<dbReference type="InterPro" id="IPR001138">
    <property type="entry name" value="Zn2Cys6_DnaBD"/>
</dbReference>
<dbReference type="Gene3D" id="4.10.240.10">
    <property type="entry name" value="Zn(2)-C6 fungal-type DNA-binding domain"/>
    <property type="match status" value="1"/>
</dbReference>
<dbReference type="Proteomes" id="UP000799423">
    <property type="component" value="Unassembled WGS sequence"/>
</dbReference>
<dbReference type="InterPro" id="IPR010730">
    <property type="entry name" value="HET"/>
</dbReference>
<feature type="region of interest" description="Disordered" evidence="2">
    <location>
        <begin position="321"/>
        <end position="368"/>
    </location>
</feature>
<evidence type="ECO:0000259" key="4">
    <source>
        <dbReference type="PROSITE" id="PS50048"/>
    </source>
</evidence>
<name>A0A6A7B2X7_9PLEO</name>
<evidence type="ECO:0000259" key="3">
    <source>
        <dbReference type="PROSITE" id="PS50011"/>
    </source>
</evidence>
<dbReference type="InterPro" id="IPR011009">
    <property type="entry name" value="Kinase-like_dom_sf"/>
</dbReference>
<dbReference type="GO" id="GO:0000981">
    <property type="term" value="F:DNA-binding transcription factor activity, RNA polymerase II-specific"/>
    <property type="evidence" value="ECO:0007669"/>
    <property type="project" value="InterPro"/>
</dbReference>
<sequence>CESCRRDKVKCIPADTSDQDQRCKRCLDRKLECFRYQTASLHRPKRPLSEDDHSLRNTIQFMLPSAKGDLFKYWKEIEPTPQLNHKNIAWIANQCMGIADALSRLHACPARISTASSHARDTENDDYRANYRHGNISPDSILWFDENLEESSTLRGCLQISNFWSAELISPRGGHRDYTHSMTYRPPECDYTTSIIDQSDDIWCLGCVYLEFLTWALGGAKLLVEFARRRLSKNDLSPIRMDRFYQILQGELNKPAAVVKPAVLECIDELHTHPSCTDYIHEFLTLIQYDMLVIEPKNRMTSKQIKDRLVSLQSRYAGDEKRAEQRTPWSLGSMRTARSSQSIWHDTECPRTDNSPPPEPASPSEVTGTLVSPEYDWKLSRDTEQESPSEQPYISEFSDDYLAPSHEDWEFPVDNAFAENVLAEVGPQPFHPTSRGFSDLCDRCAHLNFWAAGFTFEDTLANLARKSEVCHFCRMLFRLIEKTKEISEAELVTVERKQSSLMLSGRSTPLMTIMRSPELSTPIPIQLGFPQLPPLNILTGSLIRLWLDDCHKNHTDCQVSKSNSVRLPTRLIDVGSDGSDTLRLVDTHRDRITQGNYIALSHIWGASPSSCSTRRENLGQFMTSIPEEMLPSQIKDAVRVARALGVRYLWVDIICIINDDHGDWASEMKRFDEVFRGALFVLAATRSTGLDHSFLESRSRREFVTFDGGARLPFYICEAVDDFERDVIEAPMNQRAWILQERAFATKTVHFAEAQTYFECGHGIRCETLVKMENHLSEILGDPDFPNKAISPPSRGSSIQFIQKLYSQYSRLQLPMMVDRPMAIFTLEQKVLQALNTTGGFGIFGDDLKGGFFHRSLLWRRGEVETYMTPINFDRTRQVPSWSWMAYAGGIGYITPPFGEVDWEREEIQSPWRNLKGYDARQDLNSKSALTAVARRFDVRGRKPNDVKLVYDAENPRGVAGEKAQCVIIARSKEGLLQHEKMFYVLLIVFTGELGADGEREYIRVGAGTMLGKYISWDEPSTPVKIY</sequence>
<dbReference type="EMBL" id="MU006310">
    <property type="protein sequence ID" value="KAF2849633.1"/>
    <property type="molecule type" value="Genomic_DNA"/>
</dbReference>
<evidence type="ECO:0000256" key="2">
    <source>
        <dbReference type="SAM" id="MobiDB-lite"/>
    </source>
</evidence>
<keyword evidence="6" id="KW-1185">Reference proteome</keyword>
<proteinExistence type="predicted"/>
<dbReference type="PROSITE" id="PS50011">
    <property type="entry name" value="PROTEIN_KINASE_DOM"/>
    <property type="match status" value="1"/>
</dbReference>
<evidence type="ECO:0000256" key="1">
    <source>
        <dbReference type="ARBA" id="ARBA00023242"/>
    </source>
</evidence>
<organism evidence="5 6">
    <name type="scientific">Plenodomus tracheiphilus IPT5</name>
    <dbReference type="NCBI Taxonomy" id="1408161"/>
    <lineage>
        <taxon>Eukaryota</taxon>
        <taxon>Fungi</taxon>
        <taxon>Dikarya</taxon>
        <taxon>Ascomycota</taxon>
        <taxon>Pezizomycotina</taxon>
        <taxon>Dothideomycetes</taxon>
        <taxon>Pleosporomycetidae</taxon>
        <taxon>Pleosporales</taxon>
        <taxon>Pleosporineae</taxon>
        <taxon>Leptosphaeriaceae</taxon>
        <taxon>Plenodomus</taxon>
    </lineage>
</organism>
<gene>
    <name evidence="5" type="ORF">T440DRAFT_533119</name>
</gene>
<dbReference type="PANTHER" id="PTHR33112:SF10">
    <property type="entry name" value="TOL"/>
    <property type="match status" value="1"/>
</dbReference>
<dbReference type="OrthoDB" id="4062651at2759"/>
<protein>
    <submittedName>
        <fullName evidence="5">HET-domain-containing protein</fullName>
    </submittedName>
</protein>
<dbReference type="Pfam" id="PF06985">
    <property type="entry name" value="HET"/>
    <property type="match status" value="1"/>
</dbReference>
<feature type="domain" description="Protein kinase" evidence="3">
    <location>
        <begin position="1"/>
        <end position="310"/>
    </location>
</feature>
<reference evidence="5" key="1">
    <citation type="submission" date="2020-01" db="EMBL/GenBank/DDBJ databases">
        <authorList>
            <consortium name="DOE Joint Genome Institute"/>
            <person name="Haridas S."/>
            <person name="Albert R."/>
            <person name="Binder M."/>
            <person name="Bloem J."/>
            <person name="Labutti K."/>
            <person name="Salamov A."/>
            <person name="Andreopoulos B."/>
            <person name="Baker S.E."/>
            <person name="Barry K."/>
            <person name="Bills G."/>
            <person name="Bluhm B.H."/>
            <person name="Cannon C."/>
            <person name="Castanera R."/>
            <person name="Culley D.E."/>
            <person name="Daum C."/>
            <person name="Ezra D."/>
            <person name="Gonzalez J.B."/>
            <person name="Henrissat B."/>
            <person name="Kuo A."/>
            <person name="Liang C."/>
            <person name="Lipzen A."/>
            <person name="Lutzoni F."/>
            <person name="Magnuson J."/>
            <person name="Mondo S."/>
            <person name="Nolan M."/>
            <person name="Ohm R."/>
            <person name="Pangilinan J."/>
            <person name="Park H.-J."/>
            <person name="Ramirez L."/>
            <person name="Alfaro M."/>
            <person name="Sun H."/>
            <person name="Tritt A."/>
            <person name="Yoshinaga Y."/>
            <person name="Zwiers L.-H."/>
            <person name="Turgeon B.G."/>
            <person name="Goodwin S.B."/>
            <person name="Spatafora J.W."/>
            <person name="Crous P.W."/>
            <person name="Grigoriev I.V."/>
        </authorList>
    </citation>
    <scope>NUCLEOTIDE SEQUENCE</scope>
    <source>
        <strain evidence="5">IPT5</strain>
    </source>
</reference>
<dbReference type="GO" id="GO:0008270">
    <property type="term" value="F:zinc ion binding"/>
    <property type="evidence" value="ECO:0007669"/>
    <property type="project" value="InterPro"/>
</dbReference>
<dbReference type="CDD" id="cd00067">
    <property type="entry name" value="GAL4"/>
    <property type="match status" value="1"/>
</dbReference>
<dbReference type="PROSITE" id="PS50048">
    <property type="entry name" value="ZN2_CY6_FUNGAL_2"/>
    <property type="match status" value="1"/>
</dbReference>
<feature type="domain" description="Zn(2)-C6 fungal-type" evidence="4">
    <location>
        <begin position="1"/>
        <end position="33"/>
    </location>
</feature>
<dbReference type="GO" id="GO:0005524">
    <property type="term" value="F:ATP binding"/>
    <property type="evidence" value="ECO:0007669"/>
    <property type="project" value="InterPro"/>
</dbReference>
<dbReference type="Gene3D" id="1.10.510.10">
    <property type="entry name" value="Transferase(Phosphotransferase) domain 1"/>
    <property type="match status" value="1"/>
</dbReference>